<organism evidence="1 2">
    <name type="scientific">Flavilitoribacter nigricans (strain ATCC 23147 / DSM 23189 / NBRC 102662 / NCIMB 1420 / SS-2)</name>
    <name type="common">Lewinella nigricans</name>
    <dbReference type="NCBI Taxonomy" id="1122177"/>
    <lineage>
        <taxon>Bacteria</taxon>
        <taxon>Pseudomonadati</taxon>
        <taxon>Bacteroidota</taxon>
        <taxon>Saprospiria</taxon>
        <taxon>Saprospirales</taxon>
        <taxon>Lewinellaceae</taxon>
        <taxon>Flavilitoribacter</taxon>
    </lineage>
</organism>
<comment type="caution">
    <text evidence="1">The sequence shown here is derived from an EMBL/GenBank/DDBJ whole genome shotgun (WGS) entry which is preliminary data.</text>
</comment>
<dbReference type="EMBL" id="PDUD01000011">
    <property type="protein sequence ID" value="PHN07225.1"/>
    <property type="molecule type" value="Genomic_DNA"/>
</dbReference>
<dbReference type="Proteomes" id="UP000223913">
    <property type="component" value="Unassembled WGS sequence"/>
</dbReference>
<gene>
    <name evidence="1" type="ORF">CRP01_08365</name>
</gene>
<evidence type="ECO:0000313" key="2">
    <source>
        <dbReference type="Proteomes" id="UP000223913"/>
    </source>
</evidence>
<sequence>MKNFIYKSLFAFILLGFVACDDFGDIDIDPNKPTQVAPATLLTNAEQVVSSVVGSALGELYAQHMAEITYTEGSRYQDIQADFSGWYTGALQDLQRVIDLNTDPETMDAASISGPNENQIAAAKILQYFFLHHLTDRWGPLPWSEALQAEIGIITPTFDSQEAIYDAIFSGLKEATAMIDESAGSIDGDFILGGDMAKWKQFANTIRMVAALRISDVAAGKAETEFNSAVADGILTETLYYPYLAETANQNPWYARFITRSDYALTEIFVNNLMDLNDPRLESYADPATTPGIGIVGMPYGLANSDVNPENVSFPNSVYVKAQDAPIAIYSLAQINFSLAEAAARGWTNGDAEALYREGIMASWEQWGVSGADFDAYYAQPEVTYSADMWKEKIGYQKWVALYLQGYEAWAEYRRLDEPSQYLIVPEEPFNASGEIPMRNVYANDIANLNASGYEEALRLLGGPDSDGTQLWWDVN</sequence>
<dbReference type="Gene3D" id="1.25.40.390">
    <property type="match status" value="1"/>
</dbReference>
<keyword evidence="1" id="KW-0449">Lipoprotein</keyword>
<evidence type="ECO:0000313" key="1">
    <source>
        <dbReference type="EMBL" id="PHN07225.1"/>
    </source>
</evidence>
<dbReference type="OrthoDB" id="843771at2"/>
<dbReference type="RefSeq" id="WP_099149559.1">
    <property type="nucleotide sequence ID" value="NZ_PDUD01000011.1"/>
</dbReference>
<dbReference type="Pfam" id="PF12771">
    <property type="entry name" value="SusD-like_2"/>
    <property type="match status" value="1"/>
</dbReference>
<dbReference type="InterPro" id="IPR011990">
    <property type="entry name" value="TPR-like_helical_dom_sf"/>
</dbReference>
<dbReference type="InterPro" id="IPR041662">
    <property type="entry name" value="SusD-like_2"/>
</dbReference>
<dbReference type="AlphaFoldDB" id="A0A2D0NFG3"/>
<dbReference type="SUPFAM" id="SSF48452">
    <property type="entry name" value="TPR-like"/>
    <property type="match status" value="1"/>
</dbReference>
<accession>A0A2D0NFG3</accession>
<keyword evidence="2" id="KW-1185">Reference proteome</keyword>
<name>A0A2D0NFG3_FLAN2</name>
<proteinExistence type="predicted"/>
<reference evidence="1 2" key="1">
    <citation type="submission" date="2017-10" db="EMBL/GenBank/DDBJ databases">
        <title>The draft genome sequence of Lewinella nigricans NBRC 102662.</title>
        <authorList>
            <person name="Wang K."/>
        </authorList>
    </citation>
    <scope>NUCLEOTIDE SEQUENCE [LARGE SCALE GENOMIC DNA]</scope>
    <source>
        <strain evidence="1 2">NBRC 102662</strain>
    </source>
</reference>
<dbReference type="PROSITE" id="PS51257">
    <property type="entry name" value="PROKAR_LIPOPROTEIN"/>
    <property type="match status" value="1"/>
</dbReference>
<protein>
    <submittedName>
        <fullName evidence="1">SusD/RagB family nutrient-binding outer membrane lipoprotein</fullName>
    </submittedName>
</protein>